<reference evidence="2" key="1">
    <citation type="submission" date="2017-04" db="EMBL/GenBank/DDBJ databases">
        <authorList>
            <person name="Varghese N."/>
            <person name="Submissions S."/>
        </authorList>
    </citation>
    <scope>NUCLEOTIDE SEQUENCE [LARGE SCALE GENOMIC DNA]</scope>
    <source>
        <strain evidence="2">DSM 44073</strain>
    </source>
</reference>
<accession>A0A1W2FTJ0</accession>
<dbReference type="STRING" id="40571.SAMN05660733_08077"/>
<organism evidence="1 2">
    <name type="scientific">Lentzea albidocapillata</name>
    <dbReference type="NCBI Taxonomy" id="40571"/>
    <lineage>
        <taxon>Bacteria</taxon>
        <taxon>Bacillati</taxon>
        <taxon>Actinomycetota</taxon>
        <taxon>Actinomycetes</taxon>
        <taxon>Pseudonocardiales</taxon>
        <taxon>Pseudonocardiaceae</taxon>
        <taxon>Lentzea</taxon>
    </lineage>
</organism>
<protein>
    <submittedName>
        <fullName evidence="1">Uncharacterized protein</fullName>
    </submittedName>
</protein>
<dbReference type="Proteomes" id="UP000192840">
    <property type="component" value="Unassembled WGS sequence"/>
</dbReference>
<keyword evidence="2" id="KW-1185">Reference proteome</keyword>
<dbReference type="AlphaFoldDB" id="A0A1W2FTJ0"/>
<evidence type="ECO:0000313" key="2">
    <source>
        <dbReference type="Proteomes" id="UP000192840"/>
    </source>
</evidence>
<dbReference type="RefSeq" id="WP_051771865.1">
    <property type="nucleotide sequence ID" value="NZ_FWYC01000025.1"/>
</dbReference>
<dbReference type="EMBL" id="FWYC01000025">
    <property type="protein sequence ID" value="SMD25240.1"/>
    <property type="molecule type" value="Genomic_DNA"/>
</dbReference>
<name>A0A1W2FTJ0_9PSEU</name>
<evidence type="ECO:0000313" key="1">
    <source>
        <dbReference type="EMBL" id="SMD25240.1"/>
    </source>
</evidence>
<gene>
    <name evidence="1" type="ORF">SAMN05660733_08077</name>
</gene>
<proteinExistence type="predicted"/>
<sequence length="93" mass="10555">MTVDVSVTTLADSEYTVEVNQDERSTRHHVVVPQDFVDRLALPEIDRAELVEQAVRRLLLRGPNTTLPAEIDLAALRDEPGFLLALHNRMRHT</sequence>